<keyword evidence="7" id="KW-1185">Reference proteome</keyword>
<gene>
    <name evidence="5" type="ORF">BRADI_2g24998v3</name>
</gene>
<dbReference type="InterPro" id="IPR001461">
    <property type="entry name" value="Aspartic_peptidase_A1"/>
</dbReference>
<feature type="region of interest" description="Disordered" evidence="2">
    <location>
        <begin position="260"/>
        <end position="308"/>
    </location>
</feature>
<dbReference type="ExpressionAtlas" id="A0A0Q3G4H7">
    <property type="expression patterns" value="baseline"/>
</dbReference>
<dbReference type="GO" id="GO:0006508">
    <property type="term" value="P:proteolysis"/>
    <property type="evidence" value="ECO:0007669"/>
    <property type="project" value="InterPro"/>
</dbReference>
<evidence type="ECO:0000256" key="1">
    <source>
        <dbReference type="ARBA" id="ARBA00007447"/>
    </source>
</evidence>
<evidence type="ECO:0000313" key="6">
    <source>
        <dbReference type="EnsemblPlants" id="KQK06183"/>
    </source>
</evidence>
<comment type="similarity">
    <text evidence="1">Belongs to the peptidase A1 family.</text>
</comment>
<accession>A0A0Q3G4H7</accession>
<dbReference type="InterPro" id="IPR033121">
    <property type="entry name" value="PEPTIDASE_A1"/>
</dbReference>
<dbReference type="GO" id="GO:0004190">
    <property type="term" value="F:aspartic-type endopeptidase activity"/>
    <property type="evidence" value="ECO:0007669"/>
    <property type="project" value="InterPro"/>
</dbReference>
<feature type="chain" id="PRO_5033237753" description="Peptidase A1 domain-containing protein" evidence="3">
    <location>
        <begin position="19"/>
        <end position="308"/>
    </location>
</feature>
<protein>
    <recommendedName>
        <fullName evidence="4">Peptidase A1 domain-containing protein</fullName>
    </recommendedName>
</protein>
<proteinExistence type="inferred from homology"/>
<feature type="region of interest" description="Disordered" evidence="2">
    <location>
        <begin position="39"/>
        <end position="74"/>
    </location>
</feature>
<feature type="compositionally biased region" description="Low complexity" evidence="2">
    <location>
        <begin position="266"/>
        <end position="279"/>
    </location>
</feature>
<dbReference type="EMBL" id="CM000881">
    <property type="protein sequence ID" value="KQK06183.1"/>
    <property type="molecule type" value="Genomic_DNA"/>
</dbReference>
<sequence length="308" mass="31947">MQLPLLLFLLTLASQSLARRHASPPTTTETLDITAFLSISSTTPPLPPPPPARLRRRTPPSSARGGQHGTRVPLLRPNTHLLRLRRGPPARPVVFGVGQGSGEYFSRIGIGSPARQLCMVLDTGSEVTWLQCAPCADCYAQSVPLCDPSLSSSYAAAPCDFPRCRALDASACHSSCVYEVAYGDGYTVADFAMETLTLGNDGSAAVHDVAIGGVHENEGLFVGAAGLLALDGGPLSFPSQISATDFSCCLVDRDSPSASTLQFGLSPSDDSTNSGFSSSMPNQLGSGSGSGSATVDSLGQRGANVDMT</sequence>
<reference evidence="5 6" key="1">
    <citation type="journal article" date="2010" name="Nature">
        <title>Genome sequencing and analysis of the model grass Brachypodium distachyon.</title>
        <authorList>
            <consortium name="International Brachypodium Initiative"/>
        </authorList>
    </citation>
    <scope>NUCLEOTIDE SEQUENCE [LARGE SCALE GENOMIC DNA]</scope>
    <source>
        <strain evidence="5 6">Bd21</strain>
    </source>
</reference>
<dbReference type="PANTHER" id="PTHR13683:SF775">
    <property type="entry name" value="EUKARYOTIC ASPARTYL PROTEASE FAMILY PROTEIN"/>
    <property type="match status" value="1"/>
</dbReference>
<feature type="domain" description="Peptidase A1" evidence="4">
    <location>
        <begin position="104"/>
        <end position="308"/>
    </location>
</feature>
<reference evidence="5" key="2">
    <citation type="submission" date="2017-06" db="EMBL/GenBank/DDBJ databases">
        <title>WGS assembly of Brachypodium distachyon.</title>
        <authorList>
            <consortium name="The International Brachypodium Initiative"/>
            <person name="Lucas S."/>
            <person name="Harmon-Smith M."/>
            <person name="Lail K."/>
            <person name="Tice H."/>
            <person name="Grimwood J."/>
            <person name="Bruce D."/>
            <person name="Barry K."/>
            <person name="Shu S."/>
            <person name="Lindquist E."/>
            <person name="Wang M."/>
            <person name="Pitluck S."/>
            <person name="Vogel J.P."/>
            <person name="Garvin D.F."/>
            <person name="Mockler T.C."/>
            <person name="Schmutz J."/>
            <person name="Rokhsar D."/>
            <person name="Bevan M.W."/>
        </authorList>
    </citation>
    <scope>NUCLEOTIDE SEQUENCE</scope>
    <source>
        <strain evidence="5">Bd21</strain>
    </source>
</reference>
<feature type="compositionally biased region" description="Polar residues" evidence="2">
    <location>
        <begin position="280"/>
        <end position="297"/>
    </location>
</feature>
<dbReference type="Gene3D" id="2.40.70.10">
    <property type="entry name" value="Acid Proteases"/>
    <property type="match status" value="1"/>
</dbReference>
<dbReference type="InterPro" id="IPR021109">
    <property type="entry name" value="Peptidase_aspartic_dom_sf"/>
</dbReference>
<name>A0A0Q3G4H7_BRADI</name>
<dbReference type="Pfam" id="PF14543">
    <property type="entry name" value="TAXi_N"/>
    <property type="match status" value="1"/>
</dbReference>
<dbReference type="OrthoDB" id="2747330at2759"/>
<dbReference type="InParanoid" id="A0A0Q3G4H7"/>
<keyword evidence="3" id="KW-0732">Signal</keyword>
<dbReference type="SUPFAM" id="SSF50630">
    <property type="entry name" value="Acid proteases"/>
    <property type="match status" value="1"/>
</dbReference>
<dbReference type="PROSITE" id="PS51767">
    <property type="entry name" value="PEPTIDASE_A1"/>
    <property type="match status" value="1"/>
</dbReference>
<evidence type="ECO:0000313" key="7">
    <source>
        <dbReference type="Proteomes" id="UP000008810"/>
    </source>
</evidence>
<evidence type="ECO:0000313" key="5">
    <source>
        <dbReference type="EMBL" id="KQK06183.1"/>
    </source>
</evidence>
<dbReference type="InterPro" id="IPR032861">
    <property type="entry name" value="TAXi_N"/>
</dbReference>
<organism evidence="5">
    <name type="scientific">Brachypodium distachyon</name>
    <name type="common">Purple false brome</name>
    <name type="synonym">Trachynia distachya</name>
    <dbReference type="NCBI Taxonomy" id="15368"/>
    <lineage>
        <taxon>Eukaryota</taxon>
        <taxon>Viridiplantae</taxon>
        <taxon>Streptophyta</taxon>
        <taxon>Embryophyta</taxon>
        <taxon>Tracheophyta</taxon>
        <taxon>Spermatophyta</taxon>
        <taxon>Magnoliopsida</taxon>
        <taxon>Liliopsida</taxon>
        <taxon>Poales</taxon>
        <taxon>Poaceae</taxon>
        <taxon>BOP clade</taxon>
        <taxon>Pooideae</taxon>
        <taxon>Stipodae</taxon>
        <taxon>Brachypodieae</taxon>
        <taxon>Brachypodium</taxon>
    </lineage>
</organism>
<evidence type="ECO:0000256" key="3">
    <source>
        <dbReference type="SAM" id="SignalP"/>
    </source>
</evidence>
<dbReference type="PANTHER" id="PTHR13683">
    <property type="entry name" value="ASPARTYL PROTEASES"/>
    <property type="match status" value="1"/>
</dbReference>
<dbReference type="EnsemblPlants" id="KQK06183">
    <property type="protein sequence ID" value="KQK06183"/>
    <property type="gene ID" value="BRADI_2g24998v3"/>
</dbReference>
<dbReference type="AlphaFoldDB" id="A0A0Q3G4H7"/>
<evidence type="ECO:0000259" key="4">
    <source>
        <dbReference type="PROSITE" id="PS51767"/>
    </source>
</evidence>
<evidence type="ECO:0000256" key="2">
    <source>
        <dbReference type="SAM" id="MobiDB-lite"/>
    </source>
</evidence>
<dbReference type="Gramene" id="KQK06183">
    <property type="protein sequence ID" value="KQK06183"/>
    <property type="gene ID" value="BRADI_2g24998v3"/>
</dbReference>
<dbReference type="Proteomes" id="UP000008810">
    <property type="component" value="Chromosome 2"/>
</dbReference>
<reference evidence="6" key="3">
    <citation type="submission" date="2018-08" db="UniProtKB">
        <authorList>
            <consortium name="EnsemblPlants"/>
        </authorList>
    </citation>
    <scope>IDENTIFICATION</scope>
    <source>
        <strain evidence="6">cv. Bd21</strain>
    </source>
</reference>
<feature type="signal peptide" evidence="3">
    <location>
        <begin position="1"/>
        <end position="18"/>
    </location>
</feature>